<dbReference type="EMBL" id="CM047902">
    <property type="protein sequence ID" value="KAJ0094812.1"/>
    <property type="molecule type" value="Genomic_DNA"/>
</dbReference>
<organism evidence="1 2">
    <name type="scientific">Pistacia atlantica</name>
    <dbReference type="NCBI Taxonomy" id="434234"/>
    <lineage>
        <taxon>Eukaryota</taxon>
        <taxon>Viridiplantae</taxon>
        <taxon>Streptophyta</taxon>
        <taxon>Embryophyta</taxon>
        <taxon>Tracheophyta</taxon>
        <taxon>Spermatophyta</taxon>
        <taxon>Magnoliopsida</taxon>
        <taxon>eudicotyledons</taxon>
        <taxon>Gunneridae</taxon>
        <taxon>Pentapetalae</taxon>
        <taxon>rosids</taxon>
        <taxon>malvids</taxon>
        <taxon>Sapindales</taxon>
        <taxon>Anacardiaceae</taxon>
        <taxon>Pistacia</taxon>
    </lineage>
</organism>
<gene>
    <name evidence="1" type="ORF">Patl1_15705</name>
</gene>
<evidence type="ECO:0000313" key="2">
    <source>
        <dbReference type="Proteomes" id="UP001164250"/>
    </source>
</evidence>
<comment type="caution">
    <text evidence="1">The sequence shown here is derived from an EMBL/GenBank/DDBJ whole genome shotgun (WGS) entry which is preliminary data.</text>
</comment>
<accession>A0ACC1B7B2</accession>
<sequence length="112" mass="12574">MSDAKPMQTPLSTNSSLSLHSSTSLSDPSNIRAIVGSLQYLLLTHLDIAFVVNKLSQYMHKPNTEHWALVKHLLRYGQPCLWAKKGISVIWESRGTFVIMGEKGTLVILLRR</sequence>
<name>A0ACC1B7B2_9ROSI</name>
<reference evidence="2" key="1">
    <citation type="journal article" date="2023" name="G3 (Bethesda)">
        <title>Genome assembly and association tests identify interacting loci associated with vigor, precocity, and sex in interspecific pistachio rootstocks.</title>
        <authorList>
            <person name="Palmer W."/>
            <person name="Jacygrad E."/>
            <person name="Sagayaradj S."/>
            <person name="Cavanaugh K."/>
            <person name="Han R."/>
            <person name="Bertier L."/>
            <person name="Beede B."/>
            <person name="Kafkas S."/>
            <person name="Golino D."/>
            <person name="Preece J."/>
            <person name="Michelmore R."/>
        </authorList>
    </citation>
    <scope>NUCLEOTIDE SEQUENCE [LARGE SCALE GENOMIC DNA]</scope>
</reference>
<dbReference type="Proteomes" id="UP001164250">
    <property type="component" value="Chromosome 6"/>
</dbReference>
<proteinExistence type="predicted"/>
<protein>
    <submittedName>
        <fullName evidence="1">Uncharacterized protein</fullName>
    </submittedName>
</protein>
<keyword evidence="2" id="KW-1185">Reference proteome</keyword>
<evidence type="ECO:0000313" key="1">
    <source>
        <dbReference type="EMBL" id="KAJ0094812.1"/>
    </source>
</evidence>